<dbReference type="AlphaFoldDB" id="A0A9W9AVL9"/>
<evidence type="ECO:0000313" key="2">
    <source>
        <dbReference type="Proteomes" id="UP001150266"/>
    </source>
</evidence>
<gene>
    <name evidence="1" type="ORF">J3R30DRAFT_135953</name>
</gene>
<keyword evidence="2" id="KW-1185">Reference proteome</keyword>
<comment type="caution">
    <text evidence="1">The sequence shown here is derived from an EMBL/GenBank/DDBJ whole genome shotgun (WGS) entry which is preliminary data.</text>
</comment>
<dbReference type="Proteomes" id="UP001150266">
    <property type="component" value="Unassembled WGS sequence"/>
</dbReference>
<protein>
    <submittedName>
        <fullName evidence="1">Uncharacterized protein</fullName>
    </submittedName>
</protein>
<accession>A0A9W9AVL9</accession>
<sequence length="408" mass="47248">MFQLLPRLFNQPRAEKIVSLFRAPLSWVYSSPRGITLRSSIGASVILKTHEDVFRQCFASAFFRNQLAKALAMPDNVEIQTTTSFSDDSQSHSDLEARSNFDSSHTIFYDYFKLQPEQPSSALQPLISRSYSHTSPVKVDAGTQIKSNEIQAVEYRQKLRSAPAEHASPATSLDSVDSFIDERIENNMESSDIAEPVHRTLVQNSALTDFLEIVILPTCVKNKFQTDEDRIKFRHRIGDILQVYKPLTSAVFLALYYSERITNRIDTFHSFYWWFILCLLYAHQILDDFHTITIVHVVHFMNADTSFAKRRQRNGYKTLQYHLYISQVDWVYFLDYIRISTEGLSLVSAEVILQLIFQSLPTPSQFSQDELHNPLYALEKALEEDRDTIQQIRGKYGLKTQRGLFFRR</sequence>
<name>A0A9W9AVL9_9AGAR</name>
<organism evidence="1 2">
    <name type="scientific">Lentinula aciculospora</name>
    <dbReference type="NCBI Taxonomy" id="153920"/>
    <lineage>
        <taxon>Eukaryota</taxon>
        <taxon>Fungi</taxon>
        <taxon>Dikarya</taxon>
        <taxon>Basidiomycota</taxon>
        <taxon>Agaricomycotina</taxon>
        <taxon>Agaricomycetes</taxon>
        <taxon>Agaricomycetidae</taxon>
        <taxon>Agaricales</taxon>
        <taxon>Marasmiineae</taxon>
        <taxon>Omphalotaceae</taxon>
        <taxon>Lentinula</taxon>
    </lineage>
</organism>
<proteinExistence type="predicted"/>
<dbReference type="EMBL" id="JAOTPV010000001">
    <property type="protein sequence ID" value="KAJ4490799.1"/>
    <property type="molecule type" value="Genomic_DNA"/>
</dbReference>
<reference evidence="1" key="1">
    <citation type="submission" date="2022-08" db="EMBL/GenBank/DDBJ databases">
        <title>A Global Phylogenomic Analysis of the Shiitake Genus Lentinula.</title>
        <authorList>
            <consortium name="DOE Joint Genome Institute"/>
            <person name="Sierra-Patev S."/>
            <person name="Min B."/>
            <person name="Naranjo-Ortiz M."/>
            <person name="Looney B."/>
            <person name="Konkel Z."/>
            <person name="Slot J.C."/>
            <person name="Sakamoto Y."/>
            <person name="Steenwyk J.L."/>
            <person name="Rokas A."/>
            <person name="Carro J."/>
            <person name="Camarero S."/>
            <person name="Ferreira P."/>
            <person name="Molpeceres G."/>
            <person name="Ruiz-Duenas F.J."/>
            <person name="Serrano A."/>
            <person name="Henrissat B."/>
            <person name="Drula E."/>
            <person name="Hughes K.W."/>
            <person name="Mata J.L."/>
            <person name="Ishikawa N.K."/>
            <person name="Vargas-Isla R."/>
            <person name="Ushijima S."/>
            <person name="Smith C.A."/>
            <person name="Ahrendt S."/>
            <person name="Andreopoulos W."/>
            <person name="He G."/>
            <person name="Labutti K."/>
            <person name="Lipzen A."/>
            <person name="Ng V."/>
            <person name="Riley R."/>
            <person name="Sandor L."/>
            <person name="Barry K."/>
            <person name="Martinez A.T."/>
            <person name="Xiao Y."/>
            <person name="Gibbons J.G."/>
            <person name="Terashima K."/>
            <person name="Grigoriev I.V."/>
            <person name="Hibbett D.S."/>
        </authorList>
    </citation>
    <scope>NUCLEOTIDE SEQUENCE</scope>
    <source>
        <strain evidence="1">JLM2183</strain>
    </source>
</reference>
<dbReference type="OrthoDB" id="2874150at2759"/>
<evidence type="ECO:0000313" key="1">
    <source>
        <dbReference type="EMBL" id="KAJ4490799.1"/>
    </source>
</evidence>